<keyword evidence="2" id="KW-1185">Reference proteome</keyword>
<proteinExistence type="predicted"/>
<sequence>MSTEPWTLVGLHASVRFTLMADAAPSLLPRLLQPFAKRDLTPDSFEARTVGDITRVDIAMEAMPAEMVHLVEGNLSQTVGVRNVTLRKEITGQVRRRAA</sequence>
<name>A0AA41YSY3_9PROT</name>
<reference evidence="1" key="1">
    <citation type="submission" date="2022-09" db="EMBL/GenBank/DDBJ databases">
        <title>Rhodovastum sp. nov. RN2-1 isolated from soil in Seongnam, South Korea.</title>
        <authorList>
            <person name="Le N.T."/>
        </authorList>
    </citation>
    <scope>NUCLEOTIDE SEQUENCE</scope>
    <source>
        <strain evidence="1">RN2-1</strain>
    </source>
</reference>
<evidence type="ECO:0000313" key="1">
    <source>
        <dbReference type="EMBL" id="MCW3477763.1"/>
    </source>
</evidence>
<dbReference type="EMBL" id="JAPDNT010000050">
    <property type="protein sequence ID" value="MCW3477763.1"/>
    <property type="molecule type" value="Genomic_DNA"/>
</dbReference>
<reference evidence="1" key="2">
    <citation type="submission" date="2022-10" db="EMBL/GenBank/DDBJ databases">
        <authorList>
            <person name="Trinh H.N."/>
        </authorList>
    </citation>
    <scope>NUCLEOTIDE SEQUENCE</scope>
    <source>
        <strain evidence="1">RN2-1</strain>
    </source>
</reference>
<comment type="caution">
    <text evidence="1">The sequence shown here is derived from an EMBL/GenBank/DDBJ whole genome shotgun (WGS) entry which is preliminary data.</text>
</comment>
<dbReference type="AlphaFoldDB" id="A0AA41YSY3"/>
<evidence type="ECO:0000313" key="2">
    <source>
        <dbReference type="Proteomes" id="UP001165679"/>
    </source>
</evidence>
<gene>
    <name evidence="1" type="ORF">OL599_24740</name>
</gene>
<organism evidence="1 2">
    <name type="scientific">Limobrevibacterium gyesilva</name>
    <dbReference type="NCBI Taxonomy" id="2991712"/>
    <lineage>
        <taxon>Bacteria</taxon>
        <taxon>Pseudomonadati</taxon>
        <taxon>Pseudomonadota</taxon>
        <taxon>Alphaproteobacteria</taxon>
        <taxon>Acetobacterales</taxon>
        <taxon>Acetobacteraceae</taxon>
        <taxon>Limobrevibacterium</taxon>
    </lineage>
</organism>
<accession>A0AA41YSY3</accession>
<dbReference type="Proteomes" id="UP001165679">
    <property type="component" value="Unassembled WGS sequence"/>
</dbReference>
<protein>
    <submittedName>
        <fullName evidence="1">Uncharacterized protein</fullName>
    </submittedName>
</protein>